<name>A0A425CRT3_APHAT</name>
<dbReference type="VEuPathDB" id="FungiDB:H257_16314"/>
<dbReference type="EMBL" id="MZMZ02004228">
    <property type="protein sequence ID" value="RQM19626.1"/>
    <property type="molecule type" value="Genomic_DNA"/>
</dbReference>
<evidence type="ECO:0000313" key="2">
    <source>
        <dbReference type="EMBL" id="RQM19626.1"/>
    </source>
</evidence>
<keyword evidence="3" id="KW-1185">Reference proteome</keyword>
<accession>A0A425CRT3</accession>
<gene>
    <name evidence="2" type="ORF">B5M09_011364</name>
</gene>
<reference evidence="2" key="1">
    <citation type="submission" date="2018-07" db="EMBL/GenBank/DDBJ databases">
        <title>Annotation of Aphanomyces astaci genome assembly.</title>
        <authorList>
            <person name="Studholme D.J."/>
        </authorList>
    </citation>
    <scope>NUCLEOTIDE SEQUENCE [LARGE SCALE GENOMIC DNA]</scope>
    <source>
        <strain evidence="2">Pc</strain>
    </source>
</reference>
<dbReference type="AlphaFoldDB" id="A0A425CRT3"/>
<evidence type="ECO:0000313" key="3">
    <source>
        <dbReference type="Proteomes" id="UP000284702"/>
    </source>
</evidence>
<protein>
    <submittedName>
        <fullName evidence="2">Uncharacterized protein</fullName>
    </submittedName>
</protein>
<proteinExistence type="predicted"/>
<comment type="caution">
    <text evidence="2">The sequence shown here is derived from an EMBL/GenBank/DDBJ whole genome shotgun (WGS) entry which is preliminary data.</text>
</comment>
<organism evidence="2 3">
    <name type="scientific">Aphanomyces astaci</name>
    <name type="common">Crayfish plague agent</name>
    <dbReference type="NCBI Taxonomy" id="112090"/>
    <lineage>
        <taxon>Eukaryota</taxon>
        <taxon>Sar</taxon>
        <taxon>Stramenopiles</taxon>
        <taxon>Oomycota</taxon>
        <taxon>Saprolegniomycetes</taxon>
        <taxon>Saprolegniales</taxon>
        <taxon>Verrucalvaceae</taxon>
        <taxon>Aphanomyces</taxon>
    </lineage>
</organism>
<sequence length="226" mass="23923">MGSPSKGIGITHTTFTTAPLLPATRLNTSTPHRAFDQTCFMPQIEVLTESASLRMPPTFTVRDTTSLPFVPTASPMSRSNRDADSYPSSAAHGQPHGVGYTQPSPGETGSGLPLRPPIVRIPVVEGHSPGAATGVVTQVERILPHPLEVARIGVIMVDPSGAEVTLRDLLVVEDPAGTTVVPLALREADPEETSLVTDSPTHPWSPVRLHVRPCPMLGSTRPSSIV</sequence>
<evidence type="ECO:0000256" key="1">
    <source>
        <dbReference type="SAM" id="MobiDB-lite"/>
    </source>
</evidence>
<dbReference type="Proteomes" id="UP000284702">
    <property type="component" value="Unassembled WGS sequence"/>
</dbReference>
<feature type="region of interest" description="Disordered" evidence="1">
    <location>
        <begin position="70"/>
        <end position="114"/>
    </location>
</feature>